<proteinExistence type="inferred from homology"/>
<keyword evidence="2" id="KW-0865">Zymogen</keyword>
<accession>A0A7S2W268</accession>
<evidence type="ECO:0000259" key="4">
    <source>
        <dbReference type="SMART" id="SM00645"/>
    </source>
</evidence>
<organism evidence="5">
    <name type="scientific">Mucochytrium quahogii</name>
    <dbReference type="NCBI Taxonomy" id="96639"/>
    <lineage>
        <taxon>Eukaryota</taxon>
        <taxon>Sar</taxon>
        <taxon>Stramenopiles</taxon>
        <taxon>Bigyra</taxon>
        <taxon>Labyrinthulomycetes</taxon>
        <taxon>Thraustochytrida</taxon>
        <taxon>Thraustochytriidae</taxon>
        <taxon>Mucochytrium</taxon>
    </lineage>
</organism>
<sequence>MVSDRLAIQQPLKPKVQLSNQVLINCGRNDTDKKQIDSCTTPGGKINNALHFILKNEGIPDRTCMGFRATTETCSQHNMCYNCLPEKCTPKAQYFKYPIKSYYEITDYHHELKTAGPLACEFKDGSFGEIVAFKNGKYIVKRDLGTFHGDNGFDDVKESEIEECWGAQVGEPYRYIDEALAEKQKIQKEQEALEKLQKEAAAKTDAPVNGLPVFGVDRFEGSMTSVAELFIRSSRKLRDVAVEDLPANFSWLEKNLVTPVQSHHNGPGYCGACWTMASSSSYSDRMKIMGAGKKSMDVFVAPQNSVDCVKEAGANGCGGGSATAVFPHFQNIGTVDETCNAWVSGEQKCHQNGTYCKTCDAKGNCSKVKEGKYKVYKAASWGNLQGEQAMMNEIFRNGPIDCGIATPEALGEDLFGPAMMCDEDPKSKAKWEITHDISVLGWGVTEDGRKYWIIRNSWGTHWGDGGFAKVCRGQDGPKGNMLLESACTWVMPEL</sequence>
<evidence type="ECO:0000256" key="3">
    <source>
        <dbReference type="SAM" id="Coils"/>
    </source>
</evidence>
<evidence type="ECO:0000256" key="2">
    <source>
        <dbReference type="ARBA" id="ARBA00023145"/>
    </source>
</evidence>
<dbReference type="GO" id="GO:0008234">
    <property type="term" value="F:cysteine-type peptidase activity"/>
    <property type="evidence" value="ECO:0007669"/>
    <property type="project" value="InterPro"/>
</dbReference>
<dbReference type="GO" id="GO:0006508">
    <property type="term" value="P:proteolysis"/>
    <property type="evidence" value="ECO:0007669"/>
    <property type="project" value="InterPro"/>
</dbReference>
<evidence type="ECO:0000256" key="1">
    <source>
        <dbReference type="ARBA" id="ARBA00008455"/>
    </source>
</evidence>
<dbReference type="EMBL" id="HBHK01000511">
    <property type="protein sequence ID" value="CAD9662440.1"/>
    <property type="molecule type" value="Transcribed_RNA"/>
</dbReference>
<dbReference type="InterPro" id="IPR000668">
    <property type="entry name" value="Peptidase_C1A_C"/>
</dbReference>
<dbReference type="PANTHER" id="PTHR12411">
    <property type="entry name" value="CYSTEINE PROTEASE FAMILY C1-RELATED"/>
    <property type="match status" value="1"/>
</dbReference>
<reference evidence="5" key="1">
    <citation type="submission" date="2021-01" db="EMBL/GenBank/DDBJ databases">
        <authorList>
            <person name="Corre E."/>
            <person name="Pelletier E."/>
            <person name="Niang G."/>
            <person name="Scheremetjew M."/>
            <person name="Finn R."/>
            <person name="Kale V."/>
            <person name="Holt S."/>
            <person name="Cochrane G."/>
            <person name="Meng A."/>
            <person name="Brown T."/>
            <person name="Cohen L."/>
        </authorList>
    </citation>
    <scope>NUCLEOTIDE SEQUENCE</scope>
    <source>
        <strain evidence="5">NY070348D</strain>
    </source>
</reference>
<keyword evidence="3" id="KW-0175">Coiled coil</keyword>
<dbReference type="Gene3D" id="3.90.70.10">
    <property type="entry name" value="Cysteine proteinases"/>
    <property type="match status" value="2"/>
</dbReference>
<feature type="coiled-coil region" evidence="3">
    <location>
        <begin position="176"/>
        <end position="206"/>
    </location>
</feature>
<feature type="domain" description="Peptidase C1A papain C-terminal" evidence="4">
    <location>
        <begin position="245"/>
        <end position="491"/>
    </location>
</feature>
<dbReference type="Pfam" id="PF00112">
    <property type="entry name" value="Peptidase_C1"/>
    <property type="match status" value="2"/>
</dbReference>
<dbReference type="SUPFAM" id="SSF54001">
    <property type="entry name" value="Cysteine proteinases"/>
    <property type="match status" value="2"/>
</dbReference>
<comment type="similarity">
    <text evidence="1">Belongs to the peptidase C1 family.</text>
</comment>
<dbReference type="SMART" id="SM00645">
    <property type="entry name" value="Pept_C1"/>
    <property type="match status" value="1"/>
</dbReference>
<gene>
    <name evidence="5" type="ORF">QSP1433_LOCUS328</name>
</gene>
<name>A0A7S2W268_9STRA</name>
<evidence type="ECO:0000313" key="5">
    <source>
        <dbReference type="EMBL" id="CAD9662440.1"/>
    </source>
</evidence>
<dbReference type="AlphaFoldDB" id="A0A7S2W268"/>
<protein>
    <recommendedName>
        <fullName evidence="4">Peptidase C1A papain C-terminal domain-containing protein</fullName>
    </recommendedName>
</protein>
<dbReference type="InterPro" id="IPR038765">
    <property type="entry name" value="Papain-like_cys_pep_sf"/>
</dbReference>
<dbReference type="InterPro" id="IPR013128">
    <property type="entry name" value="Peptidase_C1A"/>
</dbReference>